<dbReference type="PANTHER" id="PTHR11506:SF42">
    <property type="entry name" value="LYSOSOME-ASSOCIATED MEMBRANE GLYCOPROTEIN 5"/>
    <property type="match status" value="1"/>
</dbReference>
<accession>A0AAV5WNT4</accession>
<keyword evidence="5" id="KW-0325">Glycoprotein</keyword>
<evidence type="ECO:0000313" key="8">
    <source>
        <dbReference type="EMBL" id="GMT32288.1"/>
    </source>
</evidence>
<comment type="caution">
    <text evidence="8">The sequence shown here is derived from an EMBL/GenBank/DDBJ whole genome shotgun (WGS) entry which is preliminary data.</text>
</comment>
<feature type="compositionally biased region" description="Basic and acidic residues" evidence="6">
    <location>
        <begin position="261"/>
        <end position="290"/>
    </location>
</feature>
<dbReference type="GO" id="GO:0005886">
    <property type="term" value="C:plasma membrane"/>
    <property type="evidence" value="ECO:0007669"/>
    <property type="project" value="TreeGrafter"/>
</dbReference>
<sequence length="290" mass="32412">SSSSSSDDLRGKWSAIGENGKPCIMMYAQIDLLLSYITDDNDAVAEAGKITVPVDATTTHSTCMDTVEVADDTYVLSQVLQLDFPQNEGWNVRFAFTKGEPRMDISDEDYALYSVTVTANYSSMPKVFTHVAKDHMHTYHSVIDFAGDPPEIATEESTKLGDSIYCPSAQGFIINNDAHVGPSASITITKLLMQAYMTTDDFGPQITCSDDQTELDLVPVIVSAVLAGLVLFTLIAYFVYRSRLPSDILDMTQPEFEEDEDHHHHNHKEEEHSNLNHHDNYGYKEDEHRF</sequence>
<dbReference type="PANTHER" id="PTHR11506">
    <property type="entry name" value="LYSOSOME-ASSOCIATED MEMBRANE GLYCOPROTEIN"/>
    <property type="match status" value="1"/>
</dbReference>
<dbReference type="Proteomes" id="UP001432322">
    <property type="component" value="Unassembled WGS sequence"/>
</dbReference>
<feature type="transmembrane region" description="Helical" evidence="7">
    <location>
        <begin position="217"/>
        <end position="240"/>
    </location>
</feature>
<name>A0AAV5WNT4_9BILA</name>
<evidence type="ECO:0000256" key="5">
    <source>
        <dbReference type="ARBA" id="ARBA00023180"/>
    </source>
</evidence>
<feature type="region of interest" description="Disordered" evidence="6">
    <location>
        <begin position="257"/>
        <end position="290"/>
    </location>
</feature>
<keyword evidence="3 7" id="KW-1133">Transmembrane helix</keyword>
<dbReference type="AlphaFoldDB" id="A0AAV5WNT4"/>
<dbReference type="Gene3D" id="2.40.160.110">
    <property type="match status" value="1"/>
</dbReference>
<protein>
    <submittedName>
        <fullName evidence="8">Uncharacterized protein</fullName>
    </submittedName>
</protein>
<keyword evidence="4 7" id="KW-0472">Membrane</keyword>
<keyword evidence="1 7" id="KW-0812">Transmembrane</keyword>
<dbReference type="GO" id="GO:0072594">
    <property type="term" value="P:establishment of protein localization to organelle"/>
    <property type="evidence" value="ECO:0007669"/>
    <property type="project" value="TreeGrafter"/>
</dbReference>
<gene>
    <name evidence="8" type="ORF">PFISCL1PPCAC_23585</name>
</gene>
<dbReference type="GO" id="GO:0005765">
    <property type="term" value="C:lysosomal membrane"/>
    <property type="evidence" value="ECO:0007669"/>
    <property type="project" value="TreeGrafter"/>
</dbReference>
<feature type="non-terminal residue" evidence="8">
    <location>
        <position position="1"/>
    </location>
</feature>
<dbReference type="InterPro" id="IPR002000">
    <property type="entry name" value="Lysosome-assoc_membr_glycop"/>
</dbReference>
<evidence type="ECO:0000256" key="7">
    <source>
        <dbReference type="SAM" id="Phobius"/>
    </source>
</evidence>
<reference evidence="8" key="1">
    <citation type="submission" date="2023-10" db="EMBL/GenBank/DDBJ databases">
        <title>Genome assembly of Pristionchus species.</title>
        <authorList>
            <person name="Yoshida K."/>
            <person name="Sommer R.J."/>
        </authorList>
    </citation>
    <scope>NUCLEOTIDE SEQUENCE</scope>
    <source>
        <strain evidence="8">RS5133</strain>
    </source>
</reference>
<evidence type="ECO:0000256" key="3">
    <source>
        <dbReference type="ARBA" id="ARBA00022989"/>
    </source>
</evidence>
<evidence type="ECO:0000256" key="2">
    <source>
        <dbReference type="ARBA" id="ARBA00022729"/>
    </source>
</evidence>
<keyword evidence="2" id="KW-0732">Signal</keyword>
<evidence type="ECO:0000313" key="9">
    <source>
        <dbReference type="Proteomes" id="UP001432322"/>
    </source>
</evidence>
<proteinExistence type="predicted"/>
<dbReference type="FunFam" id="2.40.160.110:FF:000012">
    <property type="entry name" value="LAMP (Lysosome-associated membrane protein) homolog"/>
    <property type="match status" value="1"/>
</dbReference>
<evidence type="ECO:0000256" key="4">
    <source>
        <dbReference type="ARBA" id="ARBA00023136"/>
    </source>
</evidence>
<organism evidence="8 9">
    <name type="scientific">Pristionchus fissidentatus</name>
    <dbReference type="NCBI Taxonomy" id="1538716"/>
    <lineage>
        <taxon>Eukaryota</taxon>
        <taxon>Metazoa</taxon>
        <taxon>Ecdysozoa</taxon>
        <taxon>Nematoda</taxon>
        <taxon>Chromadorea</taxon>
        <taxon>Rhabditida</taxon>
        <taxon>Rhabditina</taxon>
        <taxon>Diplogasteromorpha</taxon>
        <taxon>Diplogasteroidea</taxon>
        <taxon>Neodiplogasteridae</taxon>
        <taxon>Pristionchus</taxon>
    </lineage>
</organism>
<evidence type="ECO:0000256" key="1">
    <source>
        <dbReference type="ARBA" id="ARBA00022692"/>
    </source>
</evidence>
<dbReference type="EMBL" id="BTSY01000006">
    <property type="protein sequence ID" value="GMT32288.1"/>
    <property type="molecule type" value="Genomic_DNA"/>
</dbReference>
<keyword evidence="9" id="KW-1185">Reference proteome</keyword>
<evidence type="ECO:0000256" key="6">
    <source>
        <dbReference type="SAM" id="MobiDB-lite"/>
    </source>
</evidence>
<dbReference type="GO" id="GO:0031902">
    <property type="term" value="C:late endosome membrane"/>
    <property type="evidence" value="ECO:0007669"/>
    <property type="project" value="TreeGrafter"/>
</dbReference>